<dbReference type="PROSITE" id="PS51640">
    <property type="entry name" value="MRG"/>
    <property type="match status" value="1"/>
</dbReference>
<dbReference type="EMBL" id="UXUI01007275">
    <property type="protein sequence ID" value="VDD86713.1"/>
    <property type="molecule type" value="Genomic_DNA"/>
</dbReference>
<dbReference type="AlphaFoldDB" id="A0A0N4UX94"/>
<evidence type="ECO:0000256" key="1">
    <source>
        <dbReference type="ARBA" id="ARBA00004123"/>
    </source>
</evidence>
<feature type="domain" description="MRG" evidence="7">
    <location>
        <begin position="308"/>
        <end position="487"/>
    </location>
</feature>
<evidence type="ECO:0000313" key="10">
    <source>
        <dbReference type="Proteomes" id="UP000274131"/>
    </source>
</evidence>
<sequence length="520" mass="59249">MLVSLMDVEFWFRCLTTYVEKKHLLMTPSKYSICWKLDLDEYCGVMFLAFSSLRSSAAVNPVHLTVGLRLQCVMFCCNFNPWSLYGVLNRLEKCLVPAAPGSLLFMHCGTTLFLYGFVLMTSELTDRPLYDVNEKVLCSCEDGLYYEAKIVRVGRAEDGGLHYKVHYQGWSKTYDEIIHQNMVTSRFIRLTPQTLKEALNAQNVRREMDRVDKERKGRRRSKKSLPTVIRKDFDDGKSNEGSSGLTRKRSITSSSCSEELNVSSAPSKPKAFKFGVASGSGIGPMEAGTNQYSAEFLDDSCPSSWADDSLMVILEKDRQLVESGLKVSLLPAKYTANKIANEFAKYVRQVNKANRHNFSGEKGARWKLFMKAFDECIQAFQDFFDIVIESRILSDTERTRHEELVSSGIVTSFEISDIFEEAKGGLRPSQYYGFIHVVRLLVGFEKILVCWTAPGVTVQVFEFFVKKFLKWLAENVDKYFSFTTDYQEVSKENYALVEYALLSMEYTEFALGLLANSKEL</sequence>
<evidence type="ECO:0000313" key="9">
    <source>
        <dbReference type="EMBL" id="VDD86713.1"/>
    </source>
</evidence>
<dbReference type="Proteomes" id="UP000274131">
    <property type="component" value="Unassembled WGS sequence"/>
</dbReference>
<keyword evidence="10" id="KW-1185">Reference proteome</keyword>
<evidence type="ECO:0000256" key="2">
    <source>
        <dbReference type="ARBA" id="ARBA00022853"/>
    </source>
</evidence>
<keyword evidence="5" id="KW-0539">Nucleus</keyword>
<comment type="subcellular location">
    <subcellularLocation>
        <location evidence="1">Nucleus</location>
    </subcellularLocation>
</comment>
<reference evidence="9 10" key="2">
    <citation type="submission" date="2018-10" db="EMBL/GenBank/DDBJ databases">
        <authorList>
            <consortium name="Pathogen Informatics"/>
        </authorList>
    </citation>
    <scope>NUCLEOTIDE SEQUENCE [LARGE SCALE GENOMIC DNA]</scope>
</reference>
<feature type="compositionally biased region" description="Basic and acidic residues" evidence="6">
    <location>
        <begin position="206"/>
        <end position="215"/>
    </location>
</feature>
<dbReference type="WBParaSite" id="EVEC_0000214801-mRNA-1">
    <property type="protein sequence ID" value="EVEC_0000214801-mRNA-1"/>
    <property type="gene ID" value="EVEC_0000214801"/>
</dbReference>
<name>A0A0N4UX94_ENTVE</name>
<evidence type="ECO:0000259" key="8">
    <source>
        <dbReference type="Pfam" id="PF22732"/>
    </source>
</evidence>
<dbReference type="Gene3D" id="1.10.274.30">
    <property type="entry name" value="MRG domain"/>
    <property type="match status" value="1"/>
</dbReference>
<keyword evidence="4" id="KW-0804">Transcription</keyword>
<proteinExistence type="predicted"/>
<evidence type="ECO:0000313" key="11">
    <source>
        <dbReference type="WBParaSite" id="EVEC_0000214801-mRNA-1"/>
    </source>
</evidence>
<feature type="region of interest" description="Disordered" evidence="6">
    <location>
        <begin position="206"/>
        <end position="267"/>
    </location>
</feature>
<feature type="domain" description="MSL3 chromodomain-like" evidence="8">
    <location>
        <begin position="130"/>
        <end position="184"/>
    </location>
</feature>
<dbReference type="GO" id="GO:0005634">
    <property type="term" value="C:nucleus"/>
    <property type="evidence" value="ECO:0007669"/>
    <property type="project" value="UniProtKB-SubCell"/>
</dbReference>
<keyword evidence="2" id="KW-0156">Chromatin regulator</keyword>
<dbReference type="InterPro" id="IPR016197">
    <property type="entry name" value="Chromo-like_dom_sf"/>
</dbReference>
<feature type="compositionally biased region" description="Low complexity" evidence="6">
    <location>
        <begin position="253"/>
        <end position="264"/>
    </location>
</feature>
<evidence type="ECO:0000256" key="4">
    <source>
        <dbReference type="ARBA" id="ARBA00023163"/>
    </source>
</evidence>
<dbReference type="InterPro" id="IPR026541">
    <property type="entry name" value="MRG_dom"/>
</dbReference>
<evidence type="ECO:0000259" key="7">
    <source>
        <dbReference type="Pfam" id="PF05712"/>
    </source>
</evidence>
<dbReference type="Pfam" id="PF22732">
    <property type="entry name" value="MSL3_chromo-like"/>
    <property type="match status" value="1"/>
</dbReference>
<organism evidence="11">
    <name type="scientific">Enterobius vermicularis</name>
    <name type="common">Human pinworm</name>
    <dbReference type="NCBI Taxonomy" id="51028"/>
    <lineage>
        <taxon>Eukaryota</taxon>
        <taxon>Metazoa</taxon>
        <taxon>Ecdysozoa</taxon>
        <taxon>Nematoda</taxon>
        <taxon>Chromadorea</taxon>
        <taxon>Rhabditida</taxon>
        <taxon>Spirurina</taxon>
        <taxon>Oxyuridomorpha</taxon>
        <taxon>Oxyuroidea</taxon>
        <taxon>Oxyuridae</taxon>
        <taxon>Enterobius</taxon>
    </lineage>
</organism>
<dbReference type="Gene3D" id="2.30.30.140">
    <property type="match status" value="1"/>
</dbReference>
<feature type="compositionally biased region" description="Basic and acidic residues" evidence="6">
    <location>
        <begin position="229"/>
        <end position="238"/>
    </location>
</feature>
<dbReference type="SUPFAM" id="SSF54160">
    <property type="entry name" value="Chromo domain-like"/>
    <property type="match status" value="1"/>
</dbReference>
<dbReference type="InterPro" id="IPR053820">
    <property type="entry name" value="MSL3_chromo-like"/>
</dbReference>
<accession>A0A0N4UX94</accession>
<dbReference type="OrthoDB" id="124855at2759"/>
<gene>
    <name evidence="9" type="ORF">EVEC_LOCUS1856</name>
</gene>
<keyword evidence="3" id="KW-0805">Transcription regulation</keyword>
<dbReference type="GO" id="GO:0006355">
    <property type="term" value="P:regulation of DNA-templated transcription"/>
    <property type="evidence" value="ECO:0007669"/>
    <property type="project" value="InterPro"/>
</dbReference>
<dbReference type="STRING" id="51028.A0A0N4UX94"/>
<dbReference type="InterPro" id="IPR008676">
    <property type="entry name" value="MRG"/>
</dbReference>
<evidence type="ECO:0000256" key="6">
    <source>
        <dbReference type="SAM" id="MobiDB-lite"/>
    </source>
</evidence>
<dbReference type="GO" id="GO:0035267">
    <property type="term" value="C:NuA4 histone acetyltransferase complex"/>
    <property type="evidence" value="ECO:0007669"/>
    <property type="project" value="TreeGrafter"/>
</dbReference>
<evidence type="ECO:0000256" key="3">
    <source>
        <dbReference type="ARBA" id="ARBA00023015"/>
    </source>
</evidence>
<protein>
    <submittedName>
        <fullName evidence="11">MRG domain-containing protein</fullName>
    </submittedName>
</protein>
<dbReference type="Pfam" id="PF05712">
    <property type="entry name" value="MRG"/>
    <property type="match status" value="1"/>
</dbReference>
<evidence type="ECO:0000256" key="5">
    <source>
        <dbReference type="ARBA" id="ARBA00023242"/>
    </source>
</evidence>
<dbReference type="PANTHER" id="PTHR10880">
    <property type="entry name" value="MORTALITY FACTOR 4-LIKE PROTEIN"/>
    <property type="match status" value="1"/>
</dbReference>
<dbReference type="GO" id="GO:0006325">
    <property type="term" value="P:chromatin organization"/>
    <property type="evidence" value="ECO:0007669"/>
    <property type="project" value="UniProtKB-KW"/>
</dbReference>
<reference evidence="11" key="1">
    <citation type="submission" date="2017-02" db="UniProtKB">
        <authorList>
            <consortium name="WormBaseParasite"/>
        </authorList>
    </citation>
    <scope>IDENTIFICATION</scope>
</reference>
<dbReference type="PANTHER" id="PTHR10880:SF48">
    <property type="entry name" value="MORTALITY FACTOR 4 LIKE 2"/>
    <property type="match status" value="1"/>
</dbReference>
<dbReference type="InterPro" id="IPR038217">
    <property type="entry name" value="MRG_C_sf"/>
</dbReference>